<feature type="domain" description="VanZ-like" evidence="1">
    <location>
        <begin position="38"/>
        <end position="110"/>
    </location>
</feature>
<dbReference type="PANTHER" id="PTHR28008">
    <property type="entry name" value="DOMAIN PROTEIN, PUTATIVE (AFU_ORTHOLOGUE AFUA_3G10980)-RELATED"/>
    <property type="match status" value="1"/>
</dbReference>
<evidence type="ECO:0000259" key="1">
    <source>
        <dbReference type="Pfam" id="PF04892"/>
    </source>
</evidence>
<organism evidence="2 3">
    <name type="scientific">Marine Group III euryarchaeote</name>
    <dbReference type="NCBI Taxonomy" id="2173149"/>
    <lineage>
        <taxon>Archaea</taxon>
        <taxon>Methanobacteriati</taxon>
        <taxon>Thermoplasmatota</taxon>
        <taxon>Thermoplasmata</taxon>
        <taxon>Candidatus Thermoprofundales</taxon>
    </lineage>
</organism>
<dbReference type="PANTHER" id="PTHR28008:SF1">
    <property type="entry name" value="DOMAIN PROTEIN, PUTATIVE (AFU_ORTHOLOGUE AFUA_3G10980)-RELATED"/>
    <property type="match status" value="1"/>
</dbReference>
<evidence type="ECO:0000313" key="3">
    <source>
        <dbReference type="Proteomes" id="UP000585802"/>
    </source>
</evidence>
<dbReference type="EMBL" id="DUCX01000008">
    <property type="protein sequence ID" value="HIF36859.1"/>
    <property type="molecule type" value="Genomic_DNA"/>
</dbReference>
<protein>
    <recommendedName>
        <fullName evidence="1">VanZ-like domain-containing protein</fullName>
    </recommendedName>
</protein>
<gene>
    <name evidence="2" type="ORF">EYQ70_00310</name>
</gene>
<dbReference type="Pfam" id="PF04892">
    <property type="entry name" value="VanZ"/>
    <property type="match status" value="1"/>
</dbReference>
<dbReference type="InterPro" id="IPR006976">
    <property type="entry name" value="VanZ-like"/>
</dbReference>
<sequence>MKPYTVITICYMLLVTFLSHVPQENIPNLGPDKIDIPFHFVEFFFLGFLLFRSISLEESLALHSFYGSLLIGMSFAILDEFHQSFVPGRHMSTVDMLFDSIGIFFGTMISSQRFNSS</sequence>
<dbReference type="NCBIfam" id="NF037970">
    <property type="entry name" value="vanZ_1"/>
    <property type="match status" value="1"/>
</dbReference>
<name>A0A7J4GSA6_9ARCH</name>
<dbReference type="Proteomes" id="UP000585802">
    <property type="component" value="Unassembled WGS sequence"/>
</dbReference>
<accession>A0A7J4GSA6</accession>
<evidence type="ECO:0000313" key="2">
    <source>
        <dbReference type="EMBL" id="HIF36859.1"/>
    </source>
</evidence>
<dbReference type="AlphaFoldDB" id="A0A7J4GSA6"/>
<comment type="caution">
    <text evidence="2">The sequence shown here is derived from an EMBL/GenBank/DDBJ whole genome shotgun (WGS) entry which is preliminary data.</text>
</comment>
<proteinExistence type="predicted"/>
<reference evidence="3" key="1">
    <citation type="journal article" date="2019" name="bioRxiv">
        <title>Genome diversification in globally distributed novel marine Proteobacteria is linked to environmental adaptation.</title>
        <authorList>
            <person name="Zhou Z."/>
            <person name="Tran P.Q."/>
            <person name="Kieft K."/>
            <person name="Anantharaman K."/>
        </authorList>
    </citation>
    <scope>NUCLEOTIDE SEQUENCE [LARGE SCALE GENOMIC DNA]</scope>
</reference>